<dbReference type="PANTHER" id="PTHR43581">
    <property type="entry name" value="ATP/GTP PHOSPHATASE"/>
    <property type="match status" value="1"/>
</dbReference>
<dbReference type="PANTHER" id="PTHR43581:SF2">
    <property type="entry name" value="EXCINUCLEASE ATPASE SUBUNIT"/>
    <property type="match status" value="1"/>
</dbReference>
<dbReference type="InterPro" id="IPR027417">
    <property type="entry name" value="P-loop_NTPase"/>
</dbReference>
<sequence length="437" mass="50407">MKIDINNIGKISSASLDIDGITVVVGENGTGKSTIGKALYSAFNGLSNLPQKVDFDRNVSINNIIKNGLNQNYDFFFHRSYPQIDEVVNDIISSYREDQFSEKFFIGKIKSLIADLEKYEGNTEIFDIQNQDIVIENNLIFEMYTKIKKVLGIPTKDIQEKLLYKEFSNEFGQQIINLSDDTQNSYVELLIKGKKHHFFISNDGVDIESTFTGLQHKSVYIDNPFVLEEGFNARRPIFRNNRVSHQTTLHNLLMNEGDLLVTETILLDEKLKEIAKIFEQVNVGELVKSKQNSLESFGYREGNVDFSLKNVSLGLKTFIILKTLIERGHISERGLIILDEPEIHLHPEWQILFAELIVLLQKQFNLHILLTTHSPYFLEAIEVYSKIHNVYENCNFYLSEEIDKRITVRNINGNLAKVYDKFFLPFQKLEDLGNEFE</sequence>
<accession>A0ABT0APH7</accession>
<dbReference type="EMBL" id="JAAEDA010000024">
    <property type="protein sequence ID" value="MCJ1978438.1"/>
    <property type="molecule type" value="Genomic_DNA"/>
</dbReference>
<dbReference type="InterPro" id="IPR041685">
    <property type="entry name" value="AAA_GajA/Old/RecF-like"/>
</dbReference>
<evidence type="ECO:0000313" key="2">
    <source>
        <dbReference type="EMBL" id="MCJ1978438.1"/>
    </source>
</evidence>
<dbReference type="GO" id="GO:0005524">
    <property type="term" value="F:ATP binding"/>
    <property type="evidence" value="ECO:0007669"/>
    <property type="project" value="UniProtKB-KW"/>
</dbReference>
<dbReference type="Proteomes" id="UP001522462">
    <property type="component" value="Unassembled WGS sequence"/>
</dbReference>
<comment type="caution">
    <text evidence="2">The sequence shown here is derived from an EMBL/GenBank/DDBJ whole genome shotgun (WGS) entry which is preliminary data.</text>
</comment>
<organism evidence="2 3">
    <name type="scientific">Pseudolactococcus paracarnosus</name>
    <dbReference type="NCBI Taxonomy" id="2749962"/>
    <lineage>
        <taxon>Bacteria</taxon>
        <taxon>Bacillati</taxon>
        <taxon>Bacillota</taxon>
        <taxon>Bacilli</taxon>
        <taxon>Lactobacillales</taxon>
        <taxon>Streptococcaceae</taxon>
        <taxon>Pseudolactococcus</taxon>
    </lineage>
</organism>
<dbReference type="SUPFAM" id="SSF52540">
    <property type="entry name" value="P-loop containing nucleoside triphosphate hydrolases"/>
    <property type="match status" value="1"/>
</dbReference>
<dbReference type="Pfam" id="PF13175">
    <property type="entry name" value="AAA_15"/>
    <property type="match status" value="1"/>
</dbReference>
<evidence type="ECO:0000313" key="3">
    <source>
        <dbReference type="Proteomes" id="UP001522462"/>
    </source>
</evidence>
<evidence type="ECO:0000259" key="1">
    <source>
        <dbReference type="Pfam" id="PF13175"/>
    </source>
</evidence>
<reference evidence="2 3" key="1">
    <citation type="journal article" date="2022" name="Microbiol. Res.">
        <title>Comparative genome analysis, predicted lifestyle and antimicrobial strategies of Lactococcus carnosus and Lactococcus paracarnosus isolated from meat.</title>
        <authorList>
            <person name="Werum V."/>
            <person name="Ehrmann M."/>
            <person name="Vogel R."/>
            <person name="Hilgarth M."/>
        </authorList>
    </citation>
    <scope>NUCLEOTIDE SEQUENCE [LARGE SCALE GENOMIC DNA]</scope>
    <source>
        <strain evidence="2 3">TMW21897</strain>
    </source>
</reference>
<dbReference type="RefSeq" id="WP_243915358.1">
    <property type="nucleotide sequence ID" value="NZ_JAAECY010000047.1"/>
</dbReference>
<name>A0ABT0APH7_9LACT</name>
<feature type="domain" description="Endonuclease GajA/Old nuclease/RecF-like AAA" evidence="1">
    <location>
        <begin position="2"/>
        <end position="377"/>
    </location>
</feature>
<gene>
    <name evidence="2" type="ORF">GYN19_10810</name>
</gene>
<keyword evidence="2" id="KW-0067">ATP-binding</keyword>
<keyword evidence="2" id="KW-0547">Nucleotide-binding</keyword>
<keyword evidence="3" id="KW-1185">Reference proteome</keyword>
<dbReference type="InterPro" id="IPR051396">
    <property type="entry name" value="Bact_Antivir_Def_Nuclease"/>
</dbReference>
<proteinExistence type="predicted"/>
<protein>
    <submittedName>
        <fullName evidence="2">ATP-binding protein</fullName>
    </submittedName>
</protein>
<dbReference type="Gene3D" id="3.40.50.300">
    <property type="entry name" value="P-loop containing nucleotide triphosphate hydrolases"/>
    <property type="match status" value="2"/>
</dbReference>